<protein>
    <submittedName>
        <fullName evidence="2">Uncharacterized protein</fullName>
    </submittedName>
</protein>
<dbReference type="Proteomes" id="UP000295662">
    <property type="component" value="Unassembled WGS sequence"/>
</dbReference>
<keyword evidence="3" id="KW-1185">Reference proteome</keyword>
<dbReference type="AlphaFoldDB" id="A0A4R7S4C0"/>
<gene>
    <name evidence="2" type="ORF">EI77_01642</name>
</gene>
<evidence type="ECO:0000313" key="3">
    <source>
        <dbReference type="Proteomes" id="UP000295662"/>
    </source>
</evidence>
<accession>A0A4R7S4C0</accession>
<reference evidence="2 3" key="1">
    <citation type="submission" date="2019-03" db="EMBL/GenBank/DDBJ databases">
        <title>Genomic Encyclopedia of Archaeal and Bacterial Type Strains, Phase II (KMG-II): from individual species to whole genera.</title>
        <authorList>
            <person name="Goeker M."/>
        </authorList>
    </citation>
    <scope>NUCLEOTIDE SEQUENCE [LARGE SCALE GENOMIC DNA]</scope>
    <source>
        <strain evidence="2 3">ATCC 25309</strain>
    </source>
</reference>
<dbReference type="EMBL" id="SOCA01000002">
    <property type="protein sequence ID" value="TDU73174.1"/>
    <property type="molecule type" value="Genomic_DNA"/>
</dbReference>
<dbReference type="RefSeq" id="WP_133794482.1">
    <property type="nucleotide sequence ID" value="NZ_SOCA01000002.1"/>
</dbReference>
<proteinExistence type="predicted"/>
<evidence type="ECO:0000313" key="2">
    <source>
        <dbReference type="EMBL" id="TDU73174.1"/>
    </source>
</evidence>
<comment type="caution">
    <text evidence="2">The sequence shown here is derived from an EMBL/GenBank/DDBJ whole genome shotgun (WGS) entry which is preliminary data.</text>
</comment>
<feature type="region of interest" description="Disordered" evidence="1">
    <location>
        <begin position="182"/>
        <end position="227"/>
    </location>
</feature>
<name>A0A4R7S4C0_9BACT</name>
<evidence type="ECO:0000256" key="1">
    <source>
        <dbReference type="SAM" id="MobiDB-lite"/>
    </source>
</evidence>
<sequence>MSRPPAQENSTLSGSPLPLQKIAVVMAAGAVLGTRLRVGRALIIAGLAWMVTSRKRPPVVADEVSPQEASMTPAPGFLDELCVPSHPFMDPLPTPEVMEKLRAELIPPSSLFTPALIPPLTEPVPESMLLQSAPVYVEVEENEEVYPPDASEGNAVLPDTISIPVTPDPPPGLLADTQAPLEAHAAPPPTVPIAGLLQPAPSSPRSLANAGSPHKHRRRSFLEWLRE</sequence>
<organism evidence="2 3">
    <name type="scientific">Prosthecobacter fusiformis</name>
    <dbReference type="NCBI Taxonomy" id="48464"/>
    <lineage>
        <taxon>Bacteria</taxon>
        <taxon>Pseudomonadati</taxon>
        <taxon>Verrucomicrobiota</taxon>
        <taxon>Verrucomicrobiia</taxon>
        <taxon>Verrucomicrobiales</taxon>
        <taxon>Verrucomicrobiaceae</taxon>
        <taxon>Prosthecobacter</taxon>
    </lineage>
</organism>